<dbReference type="SUPFAM" id="SSF63520">
    <property type="entry name" value="PTS-regulatory domain, PRD"/>
    <property type="match status" value="1"/>
</dbReference>
<dbReference type="InterPro" id="IPR036634">
    <property type="entry name" value="PRD_sf"/>
</dbReference>
<name>A0A1M6GSC8_9CLOT</name>
<dbReference type="Proteomes" id="UP000184310">
    <property type="component" value="Unassembled WGS sequence"/>
</dbReference>
<dbReference type="PROSITE" id="PS51372">
    <property type="entry name" value="PRD_2"/>
    <property type="match status" value="1"/>
</dbReference>
<proteinExistence type="predicted"/>
<sequence>MEISQRLDILLESGVITKEVYYKLIRTVDELKAKHGIEINEENGGMFITHLSAAITRMDKGEPIESLDEIIIEQVKQDKNYGEAMKIMKTLNSVIDIEFPLEEETFIVTHLCSILN</sequence>
<evidence type="ECO:0000313" key="3">
    <source>
        <dbReference type="Proteomes" id="UP000184310"/>
    </source>
</evidence>
<evidence type="ECO:0000313" key="2">
    <source>
        <dbReference type="EMBL" id="SHJ12895.1"/>
    </source>
</evidence>
<keyword evidence="3" id="KW-1185">Reference proteome</keyword>
<gene>
    <name evidence="2" type="ORF">SAMN02745163_01373</name>
</gene>
<dbReference type="Pfam" id="PF00874">
    <property type="entry name" value="PRD"/>
    <property type="match status" value="1"/>
</dbReference>
<evidence type="ECO:0000259" key="1">
    <source>
        <dbReference type="PROSITE" id="PS51372"/>
    </source>
</evidence>
<dbReference type="STRING" id="1121302.SAMN02745163_01373"/>
<dbReference type="AlphaFoldDB" id="A0A1M6GSC8"/>
<dbReference type="InterPro" id="IPR011608">
    <property type="entry name" value="PRD"/>
</dbReference>
<organism evidence="2 3">
    <name type="scientific">Clostridium cavendishii DSM 21758</name>
    <dbReference type="NCBI Taxonomy" id="1121302"/>
    <lineage>
        <taxon>Bacteria</taxon>
        <taxon>Bacillati</taxon>
        <taxon>Bacillota</taxon>
        <taxon>Clostridia</taxon>
        <taxon>Eubacteriales</taxon>
        <taxon>Clostridiaceae</taxon>
        <taxon>Clostridium</taxon>
    </lineage>
</organism>
<protein>
    <submittedName>
        <fullName evidence="2">PRD domain-containing protein</fullName>
    </submittedName>
</protein>
<dbReference type="OrthoDB" id="3192572at2"/>
<feature type="domain" description="PRD" evidence="1">
    <location>
        <begin position="15"/>
        <end position="116"/>
    </location>
</feature>
<dbReference type="Gene3D" id="1.10.1790.10">
    <property type="entry name" value="PRD domain"/>
    <property type="match status" value="1"/>
</dbReference>
<accession>A0A1M6GSC8</accession>
<dbReference type="EMBL" id="FQZB01000006">
    <property type="protein sequence ID" value="SHJ12895.1"/>
    <property type="molecule type" value="Genomic_DNA"/>
</dbReference>
<dbReference type="GO" id="GO:0006355">
    <property type="term" value="P:regulation of DNA-templated transcription"/>
    <property type="evidence" value="ECO:0007669"/>
    <property type="project" value="InterPro"/>
</dbReference>
<reference evidence="2 3" key="1">
    <citation type="submission" date="2016-11" db="EMBL/GenBank/DDBJ databases">
        <authorList>
            <person name="Jaros S."/>
            <person name="Januszkiewicz K."/>
            <person name="Wedrychowicz H."/>
        </authorList>
    </citation>
    <scope>NUCLEOTIDE SEQUENCE [LARGE SCALE GENOMIC DNA]</scope>
    <source>
        <strain evidence="2 3">DSM 21758</strain>
    </source>
</reference>
<dbReference type="RefSeq" id="WP_072985939.1">
    <property type="nucleotide sequence ID" value="NZ_FQZB01000006.1"/>
</dbReference>